<dbReference type="GO" id="GO:0016757">
    <property type="term" value="F:glycosyltransferase activity"/>
    <property type="evidence" value="ECO:0007669"/>
    <property type="project" value="UniProtKB-KW"/>
</dbReference>
<dbReference type="Proteomes" id="UP001164286">
    <property type="component" value="Unassembled WGS sequence"/>
</dbReference>
<evidence type="ECO:0000256" key="13">
    <source>
        <dbReference type="SAM" id="MobiDB-lite"/>
    </source>
</evidence>
<dbReference type="NCBIfam" id="TIGR01251">
    <property type="entry name" value="ribP_PPkin"/>
    <property type="match status" value="1"/>
</dbReference>
<dbReference type="Pfam" id="PF13793">
    <property type="entry name" value="Pribosyltran_N"/>
    <property type="match status" value="1"/>
</dbReference>
<evidence type="ECO:0000256" key="5">
    <source>
        <dbReference type="ARBA" id="ARBA00022679"/>
    </source>
</evidence>
<dbReference type="GO" id="GO:0006015">
    <property type="term" value="P:5-phosphoribose 1-diphosphate biosynthetic process"/>
    <property type="evidence" value="ECO:0007669"/>
    <property type="project" value="TreeGrafter"/>
</dbReference>
<comment type="cofactor">
    <cofactor evidence="1">
        <name>Mg(2+)</name>
        <dbReference type="ChEBI" id="CHEBI:18420"/>
    </cofactor>
</comment>
<keyword evidence="5" id="KW-0808">Transferase</keyword>
<dbReference type="AlphaFoldDB" id="A0AA38LSP5"/>
<dbReference type="GO" id="GO:0009156">
    <property type="term" value="P:ribonucleoside monophosphate biosynthetic process"/>
    <property type="evidence" value="ECO:0007669"/>
    <property type="project" value="InterPro"/>
</dbReference>
<name>A0AA38LSP5_9TREE</name>
<organism evidence="15 16">
    <name type="scientific">Dioszegia hungarica</name>
    <dbReference type="NCBI Taxonomy" id="4972"/>
    <lineage>
        <taxon>Eukaryota</taxon>
        <taxon>Fungi</taxon>
        <taxon>Dikarya</taxon>
        <taxon>Basidiomycota</taxon>
        <taxon>Agaricomycotina</taxon>
        <taxon>Tremellomycetes</taxon>
        <taxon>Tremellales</taxon>
        <taxon>Bulleribasidiaceae</taxon>
        <taxon>Dioszegia</taxon>
    </lineage>
</organism>
<sequence length="369" mass="40042">MHNTGNSIKLLTGNSHPKLAEAVAARLGIQLTPCHVSKFLSLETSVQIHSSVRDEDVFILQSPSPPDVNDHLMELLIMISACKTASAKRITAVIPCYPYARQDKKDKSRAPITAKLVANLLAVAGADHVITMDLHASQIQGFFDIPVDNLFSEPSLMSYIKQEIPNWKTAIMVSPDAGGAKRATALADQLNLDFALINRKRRRDMTASFHGGFSHIPTVPPTPTGTVPPTPSGSDSGSNHGAQDPDDEERVETMELLVGDVRGRVAILVDDMIDTGHTVRLAAQVLRENGASEVYALISHGLLSDTTMENLKDLPVQKLVVTNSIDQTDRIAACDGMLETIDIAPVIAESIRRTHNGESISALFRPDYF</sequence>
<dbReference type="SMART" id="SM01400">
    <property type="entry name" value="Pribosyltran_N"/>
    <property type="match status" value="1"/>
</dbReference>
<protein>
    <recommendedName>
        <fullName evidence="4">ribose-phosphate diphosphokinase</fullName>
        <ecNumber evidence="4">2.7.6.1</ecNumber>
    </recommendedName>
</protein>
<dbReference type="InterPro" id="IPR000836">
    <property type="entry name" value="PRTase_dom"/>
</dbReference>
<dbReference type="PROSITE" id="PS00114">
    <property type="entry name" value="PRPP_SYNTHASE"/>
    <property type="match status" value="1"/>
</dbReference>
<evidence type="ECO:0000259" key="14">
    <source>
        <dbReference type="Pfam" id="PF13793"/>
    </source>
</evidence>
<dbReference type="Pfam" id="PF14572">
    <property type="entry name" value="Pribosyl_synth"/>
    <property type="match status" value="1"/>
</dbReference>
<dbReference type="CDD" id="cd06223">
    <property type="entry name" value="PRTases_typeI"/>
    <property type="match status" value="1"/>
</dbReference>
<evidence type="ECO:0000313" key="16">
    <source>
        <dbReference type="Proteomes" id="UP001164286"/>
    </source>
</evidence>
<gene>
    <name evidence="15" type="ORF">MKK02DRAFT_35482</name>
</gene>
<evidence type="ECO:0000313" key="15">
    <source>
        <dbReference type="EMBL" id="KAI9632819.1"/>
    </source>
</evidence>
<dbReference type="GO" id="GO:0005737">
    <property type="term" value="C:cytoplasm"/>
    <property type="evidence" value="ECO:0007669"/>
    <property type="project" value="TreeGrafter"/>
</dbReference>
<dbReference type="GO" id="GO:0004749">
    <property type="term" value="F:ribose phosphate diphosphokinase activity"/>
    <property type="evidence" value="ECO:0007669"/>
    <property type="project" value="UniProtKB-EC"/>
</dbReference>
<dbReference type="RefSeq" id="XP_052942596.1">
    <property type="nucleotide sequence ID" value="XM_053089185.1"/>
</dbReference>
<reference evidence="15" key="1">
    <citation type="journal article" date="2022" name="G3 (Bethesda)">
        <title>High quality genome of the basidiomycete yeast Dioszegia hungarica PDD-24b-2 isolated from cloud water.</title>
        <authorList>
            <person name="Jarrige D."/>
            <person name="Haridas S."/>
            <person name="Bleykasten-Grosshans C."/>
            <person name="Joly M."/>
            <person name="Nadalig T."/>
            <person name="Sancelme M."/>
            <person name="Vuilleumier S."/>
            <person name="Grigoriev I.V."/>
            <person name="Amato P."/>
            <person name="Bringel F."/>
        </authorList>
    </citation>
    <scope>NUCLEOTIDE SEQUENCE</scope>
    <source>
        <strain evidence="15">PDD-24b-2</strain>
    </source>
</reference>
<dbReference type="GO" id="GO:0006164">
    <property type="term" value="P:purine nucleotide biosynthetic process"/>
    <property type="evidence" value="ECO:0007669"/>
    <property type="project" value="TreeGrafter"/>
</dbReference>
<dbReference type="PANTHER" id="PTHR10210">
    <property type="entry name" value="RIBOSE-PHOSPHATE DIPHOSPHOKINASE FAMILY MEMBER"/>
    <property type="match status" value="1"/>
</dbReference>
<evidence type="ECO:0000256" key="6">
    <source>
        <dbReference type="ARBA" id="ARBA00022723"/>
    </source>
</evidence>
<evidence type="ECO:0000256" key="8">
    <source>
        <dbReference type="ARBA" id="ARBA00022741"/>
    </source>
</evidence>
<dbReference type="Gene3D" id="3.40.50.2020">
    <property type="match status" value="4"/>
</dbReference>
<keyword evidence="7" id="KW-0545">Nucleotide biosynthesis</keyword>
<dbReference type="InterPro" id="IPR029057">
    <property type="entry name" value="PRTase-like"/>
</dbReference>
<keyword evidence="6" id="KW-0479">Metal-binding</keyword>
<feature type="compositionally biased region" description="Pro residues" evidence="13">
    <location>
        <begin position="218"/>
        <end position="231"/>
    </location>
</feature>
<evidence type="ECO:0000256" key="4">
    <source>
        <dbReference type="ARBA" id="ARBA00013247"/>
    </source>
</evidence>
<dbReference type="EMBL" id="JAKWFO010000014">
    <property type="protein sequence ID" value="KAI9632819.1"/>
    <property type="molecule type" value="Genomic_DNA"/>
</dbReference>
<feature type="domain" description="Ribose-phosphate pyrophosphokinase N-terminal" evidence="14">
    <location>
        <begin position="8"/>
        <end position="125"/>
    </location>
</feature>
<dbReference type="SUPFAM" id="SSF53271">
    <property type="entry name" value="PRTase-like"/>
    <property type="match status" value="1"/>
</dbReference>
<dbReference type="FunFam" id="3.40.50.2020:FF:000001">
    <property type="entry name" value="Ribose-phosphate pyrophosphokinase"/>
    <property type="match status" value="1"/>
</dbReference>
<dbReference type="PANTHER" id="PTHR10210:SF46">
    <property type="entry name" value="RIBOSE-PHOSPHATE DIPHOSPHOKINASE"/>
    <property type="match status" value="1"/>
</dbReference>
<dbReference type="GO" id="GO:0016301">
    <property type="term" value="F:kinase activity"/>
    <property type="evidence" value="ECO:0007669"/>
    <property type="project" value="UniProtKB-KW"/>
</dbReference>
<proteinExistence type="inferred from homology"/>
<keyword evidence="8" id="KW-0547">Nucleotide-binding</keyword>
<comment type="pathway">
    <text evidence="2">Metabolic intermediate biosynthesis; 5-phospho-alpha-D-ribose 1-diphosphate biosynthesis; 5-phospho-alpha-D-ribose 1-diphosphate from D-ribose 5-phosphate (route I): step 1/1.</text>
</comment>
<dbReference type="GeneID" id="77728390"/>
<keyword evidence="16" id="KW-1185">Reference proteome</keyword>
<dbReference type="GO" id="GO:0000287">
    <property type="term" value="F:magnesium ion binding"/>
    <property type="evidence" value="ECO:0007669"/>
    <property type="project" value="InterPro"/>
</dbReference>
<dbReference type="EC" id="2.7.6.1" evidence="4"/>
<evidence type="ECO:0000256" key="9">
    <source>
        <dbReference type="ARBA" id="ARBA00022777"/>
    </source>
</evidence>
<feature type="region of interest" description="Disordered" evidence="13">
    <location>
        <begin position="211"/>
        <end position="249"/>
    </location>
</feature>
<evidence type="ECO:0000256" key="3">
    <source>
        <dbReference type="ARBA" id="ARBA00006478"/>
    </source>
</evidence>
<evidence type="ECO:0000256" key="1">
    <source>
        <dbReference type="ARBA" id="ARBA00001946"/>
    </source>
</evidence>
<comment type="similarity">
    <text evidence="3">Belongs to the ribose-phosphate pyrophosphokinase family.</text>
</comment>
<keyword evidence="9" id="KW-0418">Kinase</keyword>
<evidence type="ECO:0000256" key="7">
    <source>
        <dbReference type="ARBA" id="ARBA00022727"/>
    </source>
</evidence>
<dbReference type="GO" id="GO:0005524">
    <property type="term" value="F:ATP binding"/>
    <property type="evidence" value="ECO:0007669"/>
    <property type="project" value="UniProtKB-KW"/>
</dbReference>
<comment type="catalytic activity">
    <reaction evidence="12">
        <text>D-ribose 5-phosphate + ATP = 5-phospho-alpha-D-ribose 1-diphosphate + AMP + H(+)</text>
        <dbReference type="Rhea" id="RHEA:15609"/>
        <dbReference type="ChEBI" id="CHEBI:15378"/>
        <dbReference type="ChEBI" id="CHEBI:30616"/>
        <dbReference type="ChEBI" id="CHEBI:58017"/>
        <dbReference type="ChEBI" id="CHEBI:78346"/>
        <dbReference type="ChEBI" id="CHEBI:456215"/>
        <dbReference type="EC" id="2.7.6.1"/>
    </reaction>
</comment>
<dbReference type="GO" id="GO:0002189">
    <property type="term" value="C:ribose phosphate diphosphokinase complex"/>
    <property type="evidence" value="ECO:0007669"/>
    <property type="project" value="TreeGrafter"/>
</dbReference>
<dbReference type="InterPro" id="IPR005946">
    <property type="entry name" value="Rib-P_diPkinase"/>
</dbReference>
<accession>A0AA38LSP5</accession>
<comment type="caution">
    <text evidence="15">The sequence shown here is derived from an EMBL/GenBank/DDBJ whole genome shotgun (WGS) entry which is preliminary data.</text>
</comment>
<dbReference type="InterPro" id="IPR029099">
    <property type="entry name" value="Pribosyltran_N"/>
</dbReference>
<evidence type="ECO:0000256" key="12">
    <source>
        <dbReference type="ARBA" id="ARBA00049535"/>
    </source>
</evidence>
<keyword evidence="11" id="KW-0460">Magnesium</keyword>
<dbReference type="InterPro" id="IPR000842">
    <property type="entry name" value="PRib_PP_synth_CS"/>
</dbReference>
<keyword evidence="15" id="KW-0328">Glycosyltransferase</keyword>
<evidence type="ECO:0000256" key="10">
    <source>
        <dbReference type="ARBA" id="ARBA00022840"/>
    </source>
</evidence>
<evidence type="ECO:0000256" key="2">
    <source>
        <dbReference type="ARBA" id="ARBA00004996"/>
    </source>
</evidence>
<evidence type="ECO:0000256" key="11">
    <source>
        <dbReference type="ARBA" id="ARBA00022842"/>
    </source>
</evidence>
<keyword evidence="10" id="KW-0067">ATP-binding</keyword>